<feature type="domain" description="Exportin-1/Importin-beta-like" evidence="3">
    <location>
        <begin position="107"/>
        <end position="183"/>
    </location>
</feature>
<dbReference type="GO" id="GO:0005049">
    <property type="term" value="F:nuclear export signal receptor activity"/>
    <property type="evidence" value="ECO:0007669"/>
    <property type="project" value="InterPro"/>
</dbReference>
<proteinExistence type="predicted"/>
<dbReference type="Proteomes" id="UP000184356">
    <property type="component" value="Unassembled WGS sequence"/>
</dbReference>
<dbReference type="GO" id="GO:0042565">
    <property type="term" value="C:RNA nuclear export complex"/>
    <property type="evidence" value="ECO:0007669"/>
    <property type="project" value="TreeGrafter"/>
</dbReference>
<dbReference type="VEuPathDB" id="FungiDB:ASPSYDRAFT_56251"/>
<organism evidence="5 6">
    <name type="scientific">Aspergillus sydowii CBS 593.65</name>
    <dbReference type="NCBI Taxonomy" id="1036612"/>
    <lineage>
        <taxon>Eukaryota</taxon>
        <taxon>Fungi</taxon>
        <taxon>Dikarya</taxon>
        <taxon>Ascomycota</taxon>
        <taxon>Pezizomycotina</taxon>
        <taxon>Eurotiomycetes</taxon>
        <taxon>Eurotiomycetidae</taxon>
        <taxon>Eurotiales</taxon>
        <taxon>Aspergillaceae</taxon>
        <taxon>Aspergillus</taxon>
        <taxon>Aspergillus subgen. Nidulantes</taxon>
    </lineage>
</organism>
<evidence type="ECO:0000313" key="5">
    <source>
        <dbReference type="EMBL" id="OJJ60746.1"/>
    </source>
</evidence>
<dbReference type="SUPFAM" id="SSF48371">
    <property type="entry name" value="ARM repeat"/>
    <property type="match status" value="1"/>
</dbReference>
<dbReference type="STRING" id="1036612.A0A1L9TMT5"/>
<evidence type="ECO:0000259" key="3">
    <source>
        <dbReference type="Pfam" id="PF08389"/>
    </source>
</evidence>
<dbReference type="AlphaFoldDB" id="A0A1L9TMT5"/>
<dbReference type="EMBL" id="KV878584">
    <property type="protein sequence ID" value="OJJ60746.1"/>
    <property type="molecule type" value="Genomic_DNA"/>
</dbReference>
<evidence type="ECO:0000313" key="6">
    <source>
        <dbReference type="Proteomes" id="UP000184356"/>
    </source>
</evidence>
<dbReference type="Pfam" id="PF08389">
    <property type="entry name" value="Xpo1"/>
    <property type="match status" value="1"/>
</dbReference>
<dbReference type="GO" id="GO:0005737">
    <property type="term" value="C:cytoplasm"/>
    <property type="evidence" value="ECO:0007669"/>
    <property type="project" value="TreeGrafter"/>
</dbReference>
<protein>
    <submittedName>
        <fullName evidence="5">Uncharacterized protein</fullName>
    </submittedName>
</protein>
<keyword evidence="1" id="KW-0819">tRNA processing</keyword>
<gene>
    <name evidence="5" type="ORF">ASPSYDRAFT_56251</name>
</gene>
<evidence type="ECO:0000256" key="1">
    <source>
        <dbReference type="ARBA" id="ARBA00022694"/>
    </source>
</evidence>
<keyword evidence="6" id="KW-1185">Reference proteome</keyword>
<dbReference type="RefSeq" id="XP_040704552.1">
    <property type="nucleotide sequence ID" value="XM_040849184.1"/>
</dbReference>
<dbReference type="InterPro" id="IPR045065">
    <property type="entry name" value="XPO1/5"/>
</dbReference>
<feature type="domain" description="Exportin-5 C-terminal" evidence="4">
    <location>
        <begin position="330"/>
        <end position="1194"/>
    </location>
</feature>
<dbReference type="InterPro" id="IPR013598">
    <property type="entry name" value="Exportin-1/Importin-b-like"/>
</dbReference>
<name>A0A1L9TMT5_9EURO</name>
<dbReference type="GO" id="GO:0006611">
    <property type="term" value="P:protein export from nucleus"/>
    <property type="evidence" value="ECO:0007669"/>
    <property type="project" value="InterPro"/>
</dbReference>
<dbReference type="GO" id="GO:0008033">
    <property type="term" value="P:tRNA processing"/>
    <property type="evidence" value="ECO:0007669"/>
    <property type="project" value="UniProtKB-KW"/>
</dbReference>
<reference evidence="6" key="1">
    <citation type="journal article" date="2017" name="Genome Biol.">
        <title>Comparative genomics reveals high biological diversity and specific adaptations in the industrially and medically important fungal genus Aspergillus.</title>
        <authorList>
            <person name="de Vries R.P."/>
            <person name="Riley R."/>
            <person name="Wiebenga A."/>
            <person name="Aguilar-Osorio G."/>
            <person name="Amillis S."/>
            <person name="Uchima C.A."/>
            <person name="Anderluh G."/>
            <person name="Asadollahi M."/>
            <person name="Askin M."/>
            <person name="Barry K."/>
            <person name="Battaglia E."/>
            <person name="Bayram O."/>
            <person name="Benocci T."/>
            <person name="Braus-Stromeyer S.A."/>
            <person name="Caldana C."/>
            <person name="Canovas D."/>
            <person name="Cerqueira G.C."/>
            <person name="Chen F."/>
            <person name="Chen W."/>
            <person name="Choi C."/>
            <person name="Clum A."/>
            <person name="Dos Santos R.A."/>
            <person name="Damasio A.R."/>
            <person name="Diallinas G."/>
            <person name="Emri T."/>
            <person name="Fekete E."/>
            <person name="Flipphi M."/>
            <person name="Freyberg S."/>
            <person name="Gallo A."/>
            <person name="Gournas C."/>
            <person name="Habgood R."/>
            <person name="Hainaut M."/>
            <person name="Harispe M.L."/>
            <person name="Henrissat B."/>
            <person name="Hilden K.S."/>
            <person name="Hope R."/>
            <person name="Hossain A."/>
            <person name="Karabika E."/>
            <person name="Karaffa L."/>
            <person name="Karanyi Z."/>
            <person name="Krasevec N."/>
            <person name="Kuo A."/>
            <person name="Kusch H."/>
            <person name="LaButti K."/>
            <person name="Lagendijk E.L."/>
            <person name="Lapidus A."/>
            <person name="Levasseur A."/>
            <person name="Lindquist E."/>
            <person name="Lipzen A."/>
            <person name="Logrieco A.F."/>
            <person name="MacCabe A."/>
            <person name="Maekelae M.R."/>
            <person name="Malavazi I."/>
            <person name="Melin P."/>
            <person name="Meyer V."/>
            <person name="Mielnichuk N."/>
            <person name="Miskei M."/>
            <person name="Molnar A.P."/>
            <person name="Mule G."/>
            <person name="Ngan C.Y."/>
            <person name="Orejas M."/>
            <person name="Orosz E."/>
            <person name="Ouedraogo J.P."/>
            <person name="Overkamp K.M."/>
            <person name="Park H.-S."/>
            <person name="Perrone G."/>
            <person name="Piumi F."/>
            <person name="Punt P.J."/>
            <person name="Ram A.F."/>
            <person name="Ramon A."/>
            <person name="Rauscher S."/>
            <person name="Record E."/>
            <person name="Riano-Pachon D.M."/>
            <person name="Robert V."/>
            <person name="Roehrig J."/>
            <person name="Ruller R."/>
            <person name="Salamov A."/>
            <person name="Salih N.S."/>
            <person name="Samson R.A."/>
            <person name="Sandor E."/>
            <person name="Sanguinetti M."/>
            <person name="Schuetze T."/>
            <person name="Sepcic K."/>
            <person name="Shelest E."/>
            <person name="Sherlock G."/>
            <person name="Sophianopoulou V."/>
            <person name="Squina F.M."/>
            <person name="Sun H."/>
            <person name="Susca A."/>
            <person name="Todd R.B."/>
            <person name="Tsang A."/>
            <person name="Unkles S.E."/>
            <person name="van de Wiele N."/>
            <person name="van Rossen-Uffink D."/>
            <person name="Oliveira J.V."/>
            <person name="Vesth T.C."/>
            <person name="Visser J."/>
            <person name="Yu J.-H."/>
            <person name="Zhou M."/>
            <person name="Andersen M.R."/>
            <person name="Archer D.B."/>
            <person name="Baker S.E."/>
            <person name="Benoit I."/>
            <person name="Brakhage A.A."/>
            <person name="Braus G.H."/>
            <person name="Fischer R."/>
            <person name="Frisvad J.C."/>
            <person name="Goldman G.H."/>
            <person name="Houbraken J."/>
            <person name="Oakley B."/>
            <person name="Pocsi I."/>
            <person name="Scazzocchio C."/>
            <person name="Seiboth B."/>
            <person name="vanKuyk P.A."/>
            <person name="Wortman J."/>
            <person name="Dyer P.S."/>
            <person name="Grigoriev I.V."/>
        </authorList>
    </citation>
    <scope>NUCLEOTIDE SEQUENCE [LARGE SCALE GENOMIC DNA]</scope>
    <source>
        <strain evidence="6">CBS 593.65</strain>
    </source>
</reference>
<dbReference type="Pfam" id="PF19273">
    <property type="entry name" value="Exportin-5"/>
    <property type="match status" value="1"/>
</dbReference>
<dbReference type="Gene3D" id="1.25.10.10">
    <property type="entry name" value="Leucine-rich Repeat Variant"/>
    <property type="match status" value="1"/>
</dbReference>
<dbReference type="PANTHER" id="PTHR11223">
    <property type="entry name" value="EXPORTIN 1/5"/>
    <property type="match status" value="1"/>
</dbReference>
<sequence length="1250" mass="140986">MAAEDGLADGSMADIVRALELIHNPSSTNELRREALQFVESQKGSPSAAHNGFLLASRRENDALVRYFGLTLLDHVLRHTSFTATDEIVGLRDIVLKLAQAIQPEDPAYIRNKIPQLWAEVAKRSWGLDWLDMDERLVQFWNASLVHKELVLLVLETLSEDIFYREDTVSSLRGTDLNRTLVEIYTPLAVFEQAHPERDNHVEIRCGNEGWLARICEFLQDCIGNIQHSKQAKDAALKALANFKSVLVWSIPRAIHLSGCVQSIARAFTCNDEQVLLAAVEALHALYSRSAYDSEGFQPLVHIMYETESLNVILKLFQWSVVGPEEIDDTKYTISKKLSEVVSYVAGFLEEKGFTIESSPGVDLPFFFHLMLNVVQHRSLTVSIPVLHIWSKLIASPKVGNLEVVVNLIPPLLTICTERLVHWESLPADSEDPTVIFLNEDIDTVPEKHAFVGNYRRYCSSIIETIVQKRPEEAIPHILLGVDGNLDNLYSGVEPFTAESFSKNSVPLMRADTQFAVVDATLKGYNKWVALHGRMPQHDEQRRSELENILETWAYKLMQRNFEDPVLKQRIVKLVVDISSKSLDKTPSFALKVLEYTLMTRLPDRPEFPAYSEAIKELHGLASHELRRLATRYADYFSTFYDLLEPKIQEITLTNRVDDKLHMEFTSILLIIMQRANNIDPYLRQSRLASFVEPIKQAWQDDELRNMCTTFEGFCNMLGLQNVGPYMQSKQAQKLADWSEVTLDAEGKQVQEEMTRKFQQLPLRGTKTMLAVSTDKLKKAEPPYDIACTLWHDIIPTVLPSLLQLVSNAHAFHNPENWAGLPGDMRGIVERILTDRFWQAGISTGSRDDFYAKITASRASLEGFASSVRGKVRAVRESCYSMLFSMSRLREHFYGFAELPGPLSQALFKDSPHLSSHQFSVLLNISRCLIDDCPVRFRSQFLPPMLSTLFINIDRKVTSEWEIIEQRKAGLGDGDLADEMKSESILRQLTYSTVIMVASLLDPQRGGARHSPRTISLSTKLIPESIDPDEEPADPSVPLPPPALSDSIRHFVLSSTEIFEPVMLFCTHALRMRDTRCCSIITRVIRSILQDFAPPNNSQTVITIREFISSEVLKACITSVHEPYFVDMQKDLAQLIASIWVLYGASTPTPKALILSLPGMTEQLVASTEAALVRSTSARQQRALVLDLLEGLRGVSVAEQGKILGSREERRKARSALQERYMSNEMEGQQGQKVDINDGPDLSGVADMFG</sequence>
<accession>A0A1L9TMT5</accession>
<evidence type="ECO:0000256" key="2">
    <source>
        <dbReference type="ARBA" id="ARBA00025147"/>
    </source>
</evidence>
<dbReference type="PANTHER" id="PTHR11223:SF3">
    <property type="entry name" value="EXPORTIN-5"/>
    <property type="match status" value="1"/>
</dbReference>
<dbReference type="InterPro" id="IPR011989">
    <property type="entry name" value="ARM-like"/>
</dbReference>
<dbReference type="InterPro" id="IPR045478">
    <property type="entry name" value="Exportin-5_C"/>
</dbReference>
<dbReference type="GO" id="GO:0005634">
    <property type="term" value="C:nucleus"/>
    <property type="evidence" value="ECO:0007669"/>
    <property type="project" value="TreeGrafter"/>
</dbReference>
<dbReference type="InterPro" id="IPR016024">
    <property type="entry name" value="ARM-type_fold"/>
</dbReference>
<evidence type="ECO:0000259" key="4">
    <source>
        <dbReference type="Pfam" id="PF19273"/>
    </source>
</evidence>
<comment type="function">
    <text evidence="2">tRNA nucleus export receptor which facilitates tRNA translocation across the nuclear pore complex. Involved in pre-tRNA splicing, probably by affecting the interaction of pre-tRNA with splicing endonuclease.</text>
</comment>
<dbReference type="GO" id="GO:0006405">
    <property type="term" value="P:RNA export from nucleus"/>
    <property type="evidence" value="ECO:0007669"/>
    <property type="project" value="TreeGrafter"/>
</dbReference>
<dbReference type="OrthoDB" id="2215036at2759"/>
<dbReference type="FunFam" id="1.25.10.10:FF:000375">
    <property type="entry name" value="Predicted protein"/>
    <property type="match status" value="1"/>
</dbReference>
<dbReference type="GO" id="GO:0003723">
    <property type="term" value="F:RNA binding"/>
    <property type="evidence" value="ECO:0007669"/>
    <property type="project" value="TreeGrafter"/>
</dbReference>
<dbReference type="GeneID" id="63765257"/>